<dbReference type="EMBL" id="LWUJ01000017">
    <property type="protein sequence ID" value="OAL09732.1"/>
    <property type="molecule type" value="Genomic_DNA"/>
</dbReference>
<proteinExistence type="predicted"/>
<protein>
    <submittedName>
        <fullName evidence="1">Uncharacterized protein</fullName>
    </submittedName>
</protein>
<comment type="caution">
    <text evidence="1">The sequence shown here is derived from an EMBL/GenBank/DDBJ whole genome shotgun (WGS) entry which is preliminary data.</text>
</comment>
<sequence>MKKLKRYGYNADNETLLKIVKIIKSSDYIRTFWDFIVPNKDEVFDTLGLSTRQRTLFFLRTSYFFDETALSNKNFRDRYYIVNHILNYAKKKGIWTPLND</sequence>
<gene>
    <name evidence="1" type="ORF">A6V39_05530</name>
</gene>
<evidence type="ECO:0000313" key="2">
    <source>
        <dbReference type="Proteomes" id="UP000077623"/>
    </source>
</evidence>
<name>A0A1A9QB04_9MOLU</name>
<accession>A0A1A9QB04</accession>
<keyword evidence="2" id="KW-1185">Reference proteome</keyword>
<reference evidence="2" key="1">
    <citation type="submission" date="2016-04" db="EMBL/GenBank/DDBJ databases">
        <authorList>
            <person name="Quiroz-Castaneda R.E."/>
            <person name="Martinez-Ocampo F."/>
        </authorList>
    </citation>
    <scope>NUCLEOTIDE SEQUENCE [LARGE SCALE GENOMIC DNA]</scope>
    <source>
        <strain evidence="2">INIFAP01</strain>
    </source>
</reference>
<dbReference type="AlphaFoldDB" id="A0A1A9QB04"/>
<evidence type="ECO:0000313" key="1">
    <source>
        <dbReference type="EMBL" id="OAL09732.1"/>
    </source>
</evidence>
<dbReference type="Proteomes" id="UP000077623">
    <property type="component" value="Unassembled WGS sequence"/>
</dbReference>
<organism evidence="1 2">
    <name type="scientific">Candidatus Mycoplasma haematobovis</name>
    <dbReference type="NCBI Taxonomy" id="432608"/>
    <lineage>
        <taxon>Bacteria</taxon>
        <taxon>Bacillati</taxon>
        <taxon>Mycoplasmatota</taxon>
        <taxon>Mollicutes</taxon>
        <taxon>Mycoplasmataceae</taxon>
        <taxon>Mycoplasma</taxon>
    </lineage>
</organism>